<accession>A0AC11D398</accession>
<protein>
    <submittedName>
        <fullName evidence="1">Solute carrier family 30 member 1</fullName>
    </submittedName>
</protein>
<gene>
    <name evidence="1" type="primary">SLC30A1</name>
</gene>
<organism evidence="1">
    <name type="scientific">Ovis aries</name>
    <name type="common">Sheep</name>
    <dbReference type="NCBI Taxonomy" id="9940"/>
    <lineage>
        <taxon>Eukaryota</taxon>
        <taxon>Metazoa</taxon>
        <taxon>Chordata</taxon>
        <taxon>Craniata</taxon>
        <taxon>Vertebrata</taxon>
        <taxon>Euteleostomi</taxon>
        <taxon>Mammalia</taxon>
        <taxon>Eutheria</taxon>
        <taxon>Laurasiatheria</taxon>
        <taxon>Artiodactyla</taxon>
        <taxon>Ruminantia</taxon>
        <taxon>Pecora</taxon>
        <taxon>Bovidae</taxon>
        <taxon>Caprinae</taxon>
        <taxon>Ovis</taxon>
    </lineage>
</organism>
<reference evidence="1" key="3">
    <citation type="submission" date="2025-09" db="UniProtKB">
        <authorList>
            <consortium name="Ensembl"/>
        </authorList>
    </citation>
    <scope>IDENTIFICATION</scope>
</reference>
<name>A0AC11D398_SHEEP</name>
<reference evidence="1" key="1">
    <citation type="submission" date="2020-11" db="EMBL/GenBank/DDBJ databases">
        <authorList>
            <person name="Davenport K.M."/>
            <person name="Bickhart D.M."/>
            <person name="Smith T.P.L."/>
            <person name="Murdoch B.M."/>
            <person name="Rosen B.D."/>
        </authorList>
    </citation>
    <scope>NUCLEOTIDE SEQUENCE [LARGE SCALE GENOMIC DNA]</scope>
    <source>
        <strain evidence="1">OAR_USU_Benz2616</strain>
    </source>
</reference>
<reference evidence="1" key="2">
    <citation type="submission" date="2025-08" db="UniProtKB">
        <authorList>
            <consortium name="Ensembl"/>
        </authorList>
    </citation>
    <scope>IDENTIFICATION</scope>
</reference>
<dbReference type="Ensembl" id="ENSOART00020060268.1">
    <property type="protein sequence ID" value="ENSOARP00020039145.1"/>
    <property type="gene ID" value="ENSOARG00020037403.1"/>
</dbReference>
<evidence type="ECO:0000313" key="1">
    <source>
        <dbReference type="Ensembl" id="ENSOARP00020039145.1"/>
    </source>
</evidence>
<sequence>MLGASSALTGPRRRLRGRTPEEELRAAGRPGTPAGAGARRLDPGLARSCPVTEAPRQTPEPRAARPPSLRRRLLGASPPPQECPGRARAGSSAAAMGCWGRNRGRLLCMLLLTFMFMVLEVVVSRVTTSLAMLSDSFHMLSDVLALVVALVAERFARRTHATQKNTFGWIRAEVMGALVNAIFLTGLCFAILLEAIERFIEPHEMQQPLVVFGVGVAGLVVNVLGLCLFHHHSGFGDDSSHSHSHGGHSHGLPKGARSKSSRAGGSDDAVTPGEQGPDQEETNILVANSSNSNGLKLDQTDPEKSRNDAMEVQVNGNLIREPEEVELEEDEDKTGQLNMRGVFLHVFGDALGSVIVVVNALVFYFNWKGCPEGEICVNPCTPDPCKAFVELVNSTQATVQEAGPCWVLYLDPTLCIVMVCILLYTTYPLLKESALILLQTVPKQIDIKNLIKELRNVEGVEEVHELHVWQLAGSRIIATAHIKCEDPTSYMQVAKIIKDVFHNHGIHATTIQPEFASVGSKSSVVPCELACRTQCALKQCCGTRPQAQSGKDAEKAPSVSISCLELSDNLEKQPKRTKVENIPAVVIEIKKMPNKQPESSL</sequence>
<proteinExistence type="predicted"/>